<name>A0A8J6DIG4_GALPY</name>
<dbReference type="FunFam" id="3.10.410.10:FF:000001">
    <property type="entry name" value="Putative formate--tetrahydrofolate ligase"/>
    <property type="match status" value="1"/>
</dbReference>
<accession>A0A8J6DIG4</accession>
<evidence type="ECO:0000256" key="3">
    <source>
        <dbReference type="ARBA" id="ARBA00022563"/>
    </source>
</evidence>
<dbReference type="SUPFAM" id="SSF52540">
    <property type="entry name" value="P-loop containing nucleoside triphosphate hydrolases"/>
    <property type="match status" value="1"/>
</dbReference>
<keyword evidence="5" id="KW-0547">Nucleotide-binding</keyword>
<keyword evidence="3" id="KW-0554">One-carbon metabolism</keyword>
<dbReference type="GO" id="GO:0005524">
    <property type="term" value="F:ATP binding"/>
    <property type="evidence" value="ECO:0007669"/>
    <property type="project" value="UniProtKB-KW"/>
</dbReference>
<evidence type="ECO:0000256" key="7">
    <source>
        <dbReference type="SAM" id="MobiDB-lite"/>
    </source>
</evidence>
<keyword evidence="6" id="KW-0067">ATP-binding</keyword>
<evidence type="ECO:0000256" key="5">
    <source>
        <dbReference type="ARBA" id="ARBA00022741"/>
    </source>
</evidence>
<sequence>VCRDALSGPGGRSLRLARWQAEQVPDAAGAVPSARLSPTPYLPIVEKIRTIAQTVYGAKDIELSPEAQSKIDRYTQQGFGNLPICMAKTHLSLSHEPDKKGVPRDFILPISDVRASIGAGFIYPLVGTVSNSPQKPPKAPVFATCQSSANLPEAAPAGGSRGPFLSFHRVFRGTEGEQQPPVFPETLPDGRTSPEQQDCERRSRSACTCAETWVQSSDAPPGTLLAERLLLDAVSPRVALALTSVWVVAS</sequence>
<dbReference type="GO" id="GO:0004329">
    <property type="term" value="F:formate-tetrahydrofolate ligase activity"/>
    <property type="evidence" value="ECO:0007669"/>
    <property type="project" value="UniProtKB-EC"/>
</dbReference>
<gene>
    <name evidence="8" type="ORF">J0S82_017124</name>
</gene>
<dbReference type="InterPro" id="IPR000559">
    <property type="entry name" value="Formate_THF_ligase"/>
</dbReference>
<feature type="region of interest" description="Disordered" evidence="7">
    <location>
        <begin position="175"/>
        <end position="200"/>
    </location>
</feature>
<protein>
    <recommendedName>
        <fullName evidence="2">formate--tetrahydrofolate ligase</fullName>
        <ecNumber evidence="2">6.3.4.3</ecNumber>
    </recommendedName>
</protein>
<comment type="caution">
    <text evidence="8">The sequence shown here is derived from an EMBL/GenBank/DDBJ whole genome shotgun (WGS) entry which is preliminary data.</text>
</comment>
<organism evidence="8 9">
    <name type="scientific">Galemys pyrenaicus</name>
    <name type="common">Iberian desman</name>
    <name type="synonym">Pyrenean desman</name>
    <dbReference type="NCBI Taxonomy" id="202257"/>
    <lineage>
        <taxon>Eukaryota</taxon>
        <taxon>Metazoa</taxon>
        <taxon>Chordata</taxon>
        <taxon>Craniata</taxon>
        <taxon>Vertebrata</taxon>
        <taxon>Euteleostomi</taxon>
        <taxon>Mammalia</taxon>
        <taxon>Eutheria</taxon>
        <taxon>Laurasiatheria</taxon>
        <taxon>Eulipotyphla</taxon>
        <taxon>Talpidae</taxon>
        <taxon>Galemys</taxon>
    </lineage>
</organism>
<dbReference type="GO" id="GO:0006730">
    <property type="term" value="P:one-carbon metabolic process"/>
    <property type="evidence" value="ECO:0007669"/>
    <property type="project" value="UniProtKB-KW"/>
</dbReference>
<reference evidence="8" key="1">
    <citation type="journal article" date="2021" name="Evol. Appl.">
        <title>The genome of the Pyrenean desman and the effects of bottlenecks and inbreeding on the genomic landscape of an endangered species.</title>
        <authorList>
            <person name="Escoda L."/>
            <person name="Castresana J."/>
        </authorList>
    </citation>
    <scope>NUCLEOTIDE SEQUENCE</scope>
    <source>
        <strain evidence="8">IBE-C5619</strain>
    </source>
</reference>
<evidence type="ECO:0000256" key="2">
    <source>
        <dbReference type="ARBA" id="ARBA00012295"/>
    </source>
</evidence>
<dbReference type="AlphaFoldDB" id="A0A8J6DIG4"/>
<dbReference type="Pfam" id="PF01268">
    <property type="entry name" value="FTHFS"/>
    <property type="match status" value="1"/>
</dbReference>
<feature type="non-terminal residue" evidence="8">
    <location>
        <position position="1"/>
    </location>
</feature>
<dbReference type="Gene3D" id="3.10.410.10">
    <property type="entry name" value="Formyltetrahydrofolate synthetase, domain 3"/>
    <property type="match status" value="1"/>
</dbReference>
<evidence type="ECO:0000256" key="4">
    <source>
        <dbReference type="ARBA" id="ARBA00022598"/>
    </source>
</evidence>
<evidence type="ECO:0000256" key="6">
    <source>
        <dbReference type="ARBA" id="ARBA00022840"/>
    </source>
</evidence>
<dbReference type="EMBL" id="JAGFMF010011864">
    <property type="protein sequence ID" value="KAG8510712.1"/>
    <property type="molecule type" value="Genomic_DNA"/>
</dbReference>
<dbReference type="GO" id="GO:0046653">
    <property type="term" value="P:tetrahydrofolate metabolic process"/>
    <property type="evidence" value="ECO:0007669"/>
    <property type="project" value="UniProtKB-ARBA"/>
</dbReference>
<evidence type="ECO:0000313" key="9">
    <source>
        <dbReference type="Proteomes" id="UP000700334"/>
    </source>
</evidence>
<comment type="pathway">
    <text evidence="1">One-carbon metabolism; tetrahydrofolate interconversion.</text>
</comment>
<evidence type="ECO:0000313" key="8">
    <source>
        <dbReference type="EMBL" id="KAG8510712.1"/>
    </source>
</evidence>
<dbReference type="EC" id="6.3.4.3" evidence="2"/>
<dbReference type="Proteomes" id="UP000700334">
    <property type="component" value="Unassembled WGS sequence"/>
</dbReference>
<keyword evidence="9" id="KW-1185">Reference proteome</keyword>
<evidence type="ECO:0000256" key="1">
    <source>
        <dbReference type="ARBA" id="ARBA00004777"/>
    </source>
</evidence>
<keyword evidence="4" id="KW-0436">Ligase</keyword>
<dbReference type="InterPro" id="IPR027417">
    <property type="entry name" value="P-loop_NTPase"/>
</dbReference>
<proteinExistence type="predicted"/>
<dbReference type="OrthoDB" id="1845775at2759"/>